<evidence type="ECO:0000256" key="2">
    <source>
        <dbReference type="ARBA" id="ARBA00022692"/>
    </source>
</evidence>
<dbReference type="InterPro" id="IPR004864">
    <property type="entry name" value="LEA_2"/>
</dbReference>
<dbReference type="EMBL" id="CM026429">
    <property type="protein sequence ID" value="KAG0564615.1"/>
    <property type="molecule type" value="Genomic_DNA"/>
</dbReference>
<dbReference type="SMART" id="SM00769">
    <property type="entry name" value="WHy"/>
    <property type="match status" value="1"/>
</dbReference>
<dbReference type="PANTHER" id="PTHR31234:SF2">
    <property type="entry name" value="OS05G0199100 PROTEIN"/>
    <property type="match status" value="1"/>
</dbReference>
<evidence type="ECO:0000256" key="6">
    <source>
        <dbReference type="SAM" id="Phobius"/>
    </source>
</evidence>
<protein>
    <recommendedName>
        <fullName evidence="7">Water stress and hypersensitive response domain-containing protein</fullName>
    </recommendedName>
</protein>
<evidence type="ECO:0000313" key="9">
    <source>
        <dbReference type="Proteomes" id="UP000822688"/>
    </source>
</evidence>
<dbReference type="GO" id="GO:0009269">
    <property type="term" value="P:response to desiccation"/>
    <property type="evidence" value="ECO:0007669"/>
    <property type="project" value="InterPro"/>
</dbReference>
<dbReference type="Pfam" id="PF03168">
    <property type="entry name" value="LEA_2"/>
    <property type="match status" value="1"/>
</dbReference>
<feature type="transmembrane region" description="Helical" evidence="6">
    <location>
        <begin position="75"/>
        <end position="99"/>
    </location>
</feature>
<gene>
    <name evidence="8" type="ORF">KC19_8G125500</name>
</gene>
<accession>A0A8T0H1L3</accession>
<dbReference type="AlphaFoldDB" id="A0A8T0H1L3"/>
<sequence>MITFPSCEEAIEAIGIRSERSEPRSEERGRRRSYTTLMQVCGYVGTAVSAGRVLGTRVCVSGALLALDLLGIGTSHIVVMAFLGVAGVVGVGGAGWALWQIRPKDPRFEVVAIELSGFKLRWVTEGMIPYAVLDVSMKISIKVTNPNVTPIKYTSTTMEMFYRGSKIGTAEVPPGSQDARSEKVIEIPAKLDGLKITEHVKELFQDVAKREMEMSAVVTIAGDAIVWKIRHHWEVKVNSDIKVDPVFLKVLDQENRVEMELAAVPEFESKEAEQGETHAQTADQGETRAQTAEQGEQLAQTAAQ</sequence>
<dbReference type="InterPro" id="IPR013990">
    <property type="entry name" value="WHy-dom"/>
</dbReference>
<feature type="compositionally biased region" description="Polar residues" evidence="5">
    <location>
        <begin position="277"/>
        <end position="304"/>
    </location>
</feature>
<comment type="caution">
    <text evidence="8">The sequence shown here is derived from an EMBL/GenBank/DDBJ whole genome shotgun (WGS) entry which is preliminary data.</text>
</comment>
<evidence type="ECO:0000259" key="7">
    <source>
        <dbReference type="SMART" id="SM00769"/>
    </source>
</evidence>
<feature type="domain" description="Water stress and hypersensitive response" evidence="7">
    <location>
        <begin position="113"/>
        <end position="234"/>
    </location>
</feature>
<dbReference type="InterPro" id="IPR044839">
    <property type="entry name" value="NDR1-like"/>
</dbReference>
<keyword evidence="2 6" id="KW-0812">Transmembrane</keyword>
<dbReference type="Proteomes" id="UP000822688">
    <property type="component" value="Chromosome 8"/>
</dbReference>
<dbReference type="SUPFAM" id="SSF117070">
    <property type="entry name" value="LEA14-like"/>
    <property type="match status" value="1"/>
</dbReference>
<evidence type="ECO:0000256" key="3">
    <source>
        <dbReference type="ARBA" id="ARBA00022989"/>
    </source>
</evidence>
<evidence type="ECO:0000256" key="4">
    <source>
        <dbReference type="ARBA" id="ARBA00023136"/>
    </source>
</evidence>
<dbReference type="OrthoDB" id="654824at2759"/>
<name>A0A8T0H1L3_CERPU</name>
<reference evidence="8" key="1">
    <citation type="submission" date="2020-06" db="EMBL/GenBank/DDBJ databases">
        <title>WGS assembly of Ceratodon purpureus strain R40.</title>
        <authorList>
            <person name="Carey S.B."/>
            <person name="Jenkins J."/>
            <person name="Shu S."/>
            <person name="Lovell J.T."/>
            <person name="Sreedasyam A."/>
            <person name="Maumus F."/>
            <person name="Tiley G.P."/>
            <person name="Fernandez-Pozo N."/>
            <person name="Barry K."/>
            <person name="Chen C."/>
            <person name="Wang M."/>
            <person name="Lipzen A."/>
            <person name="Daum C."/>
            <person name="Saski C.A."/>
            <person name="Payton A.C."/>
            <person name="Mcbreen J.C."/>
            <person name="Conrad R.E."/>
            <person name="Kollar L.M."/>
            <person name="Olsson S."/>
            <person name="Huttunen S."/>
            <person name="Landis J.B."/>
            <person name="Wickett N.J."/>
            <person name="Johnson M.G."/>
            <person name="Rensing S.A."/>
            <person name="Grimwood J."/>
            <person name="Schmutz J."/>
            <person name="Mcdaniel S.F."/>
        </authorList>
    </citation>
    <scope>NUCLEOTIDE SEQUENCE</scope>
    <source>
        <strain evidence="8">R40</strain>
    </source>
</reference>
<feature type="compositionally biased region" description="Basic and acidic residues" evidence="5">
    <location>
        <begin position="267"/>
        <end position="276"/>
    </location>
</feature>
<evidence type="ECO:0000256" key="5">
    <source>
        <dbReference type="SAM" id="MobiDB-lite"/>
    </source>
</evidence>
<dbReference type="PANTHER" id="PTHR31234">
    <property type="entry name" value="LATE EMBRYOGENESIS ABUNDANT (LEA) HYDROXYPROLINE-RICH GLYCOPROTEIN FAMILY"/>
    <property type="match status" value="1"/>
</dbReference>
<evidence type="ECO:0000256" key="1">
    <source>
        <dbReference type="ARBA" id="ARBA00004167"/>
    </source>
</evidence>
<dbReference type="GO" id="GO:0016020">
    <property type="term" value="C:membrane"/>
    <property type="evidence" value="ECO:0007669"/>
    <property type="project" value="UniProtKB-SubCell"/>
</dbReference>
<feature type="region of interest" description="Disordered" evidence="5">
    <location>
        <begin position="265"/>
        <end position="304"/>
    </location>
</feature>
<dbReference type="GO" id="GO:0098542">
    <property type="term" value="P:defense response to other organism"/>
    <property type="evidence" value="ECO:0007669"/>
    <property type="project" value="InterPro"/>
</dbReference>
<keyword evidence="9" id="KW-1185">Reference proteome</keyword>
<comment type="subcellular location">
    <subcellularLocation>
        <location evidence="1">Membrane</location>
        <topology evidence="1">Single-pass membrane protein</topology>
    </subcellularLocation>
</comment>
<keyword evidence="3 6" id="KW-1133">Transmembrane helix</keyword>
<proteinExistence type="predicted"/>
<keyword evidence="4 6" id="KW-0472">Membrane</keyword>
<evidence type="ECO:0000313" key="8">
    <source>
        <dbReference type="EMBL" id="KAG0564615.1"/>
    </source>
</evidence>
<dbReference type="Gene3D" id="2.60.40.1820">
    <property type="match status" value="1"/>
</dbReference>
<organism evidence="8 9">
    <name type="scientific">Ceratodon purpureus</name>
    <name type="common">Fire moss</name>
    <name type="synonym">Dicranum purpureum</name>
    <dbReference type="NCBI Taxonomy" id="3225"/>
    <lineage>
        <taxon>Eukaryota</taxon>
        <taxon>Viridiplantae</taxon>
        <taxon>Streptophyta</taxon>
        <taxon>Embryophyta</taxon>
        <taxon>Bryophyta</taxon>
        <taxon>Bryophytina</taxon>
        <taxon>Bryopsida</taxon>
        <taxon>Dicranidae</taxon>
        <taxon>Pseudoditrichales</taxon>
        <taxon>Ditrichaceae</taxon>
        <taxon>Ceratodon</taxon>
    </lineage>
</organism>